<dbReference type="AlphaFoldDB" id="A0A6J6CJH6"/>
<dbReference type="InterPro" id="IPR016084">
    <property type="entry name" value="Haem_Oase-like_multi-hlx"/>
</dbReference>
<dbReference type="SUPFAM" id="SSF48613">
    <property type="entry name" value="Heme oxygenase-like"/>
    <property type="match status" value="1"/>
</dbReference>
<dbReference type="Pfam" id="PF14518">
    <property type="entry name" value="Haem_oxygenas_2"/>
    <property type="match status" value="1"/>
</dbReference>
<organism evidence="1">
    <name type="scientific">freshwater metagenome</name>
    <dbReference type="NCBI Taxonomy" id="449393"/>
    <lineage>
        <taxon>unclassified sequences</taxon>
        <taxon>metagenomes</taxon>
        <taxon>ecological metagenomes</taxon>
    </lineage>
</organism>
<dbReference type="Gene3D" id="1.20.910.10">
    <property type="entry name" value="Heme oxygenase-like"/>
    <property type="match status" value="1"/>
</dbReference>
<accession>A0A6J6CJH6</accession>
<proteinExistence type="predicted"/>
<sequence>MTIDRPSLRLRLKLAMARSALDTASHSLFQGPGARQTYVDYLLTMHGVVRASVPLLERAVEECARRPDDPLCRALMGYYEHHRLEEWGHDRWLLDDLAVVGLDADDVLRRIPPATVAALVGPQFYWVAHDHPVALMGYLAVLEGAPASAELLDRMEEATGWPRAAFSTIERHAALDHGHRDDIDEQIDLLPLSERDEALIGVSLFQTVTAATEMIQGLCRARDRHAAALVQR</sequence>
<gene>
    <name evidence="1" type="ORF">UFOPK1493_01004</name>
</gene>
<dbReference type="EMBL" id="CAEZSR010000026">
    <property type="protein sequence ID" value="CAB4550293.1"/>
    <property type="molecule type" value="Genomic_DNA"/>
</dbReference>
<name>A0A6J6CJH6_9ZZZZ</name>
<protein>
    <submittedName>
        <fullName evidence="1">Unannotated protein</fullName>
    </submittedName>
</protein>
<evidence type="ECO:0000313" key="1">
    <source>
        <dbReference type="EMBL" id="CAB4550293.1"/>
    </source>
</evidence>
<reference evidence="1" key="1">
    <citation type="submission" date="2020-05" db="EMBL/GenBank/DDBJ databases">
        <authorList>
            <person name="Chiriac C."/>
            <person name="Salcher M."/>
            <person name="Ghai R."/>
            <person name="Kavagutti S V."/>
        </authorList>
    </citation>
    <scope>NUCLEOTIDE SEQUENCE</scope>
</reference>